<sequence>MAIEQRKQRIFYGRWWQGSNQATRDGELNNEIEKFLAQYPDLTQFTGIAFHDIPGGLRYFIGSENLGIGEAFTLIADDYWIEPVKNGRVKPVYQRIQRAFKTDDLSVIIEPLANSTDFLPIKIENYQVDEETGEFQVVQVEIPIDPKH</sequence>
<dbReference type="EMBL" id="JBHSSM010000018">
    <property type="protein sequence ID" value="MFC6315554.1"/>
    <property type="molecule type" value="Genomic_DNA"/>
</dbReference>
<protein>
    <submittedName>
        <fullName evidence="1">Uncharacterized protein</fullName>
    </submittedName>
</protein>
<organism evidence="1 2">
    <name type="scientific">Lapidilactobacillus achengensis</name>
    <dbReference type="NCBI Taxonomy" id="2486000"/>
    <lineage>
        <taxon>Bacteria</taxon>
        <taxon>Bacillati</taxon>
        <taxon>Bacillota</taxon>
        <taxon>Bacilli</taxon>
        <taxon>Lactobacillales</taxon>
        <taxon>Lactobacillaceae</taxon>
        <taxon>Lapidilactobacillus</taxon>
    </lineage>
</organism>
<dbReference type="RefSeq" id="WP_125598453.1">
    <property type="nucleotide sequence ID" value="NZ_JBHSSM010000018.1"/>
</dbReference>
<comment type="caution">
    <text evidence="1">The sequence shown here is derived from an EMBL/GenBank/DDBJ whole genome shotgun (WGS) entry which is preliminary data.</text>
</comment>
<dbReference type="Proteomes" id="UP001596310">
    <property type="component" value="Unassembled WGS sequence"/>
</dbReference>
<evidence type="ECO:0000313" key="1">
    <source>
        <dbReference type="EMBL" id="MFC6315554.1"/>
    </source>
</evidence>
<keyword evidence="2" id="KW-1185">Reference proteome</keyword>
<reference evidence="2" key="1">
    <citation type="journal article" date="2019" name="Int. J. Syst. Evol. Microbiol.">
        <title>The Global Catalogue of Microorganisms (GCM) 10K type strain sequencing project: providing services to taxonomists for standard genome sequencing and annotation.</title>
        <authorList>
            <consortium name="The Broad Institute Genomics Platform"/>
            <consortium name="The Broad Institute Genome Sequencing Center for Infectious Disease"/>
            <person name="Wu L."/>
            <person name="Ma J."/>
        </authorList>
    </citation>
    <scope>NUCLEOTIDE SEQUENCE [LARGE SCALE GENOMIC DNA]</scope>
    <source>
        <strain evidence="2">CCM 8897</strain>
    </source>
</reference>
<gene>
    <name evidence="1" type="ORF">ACFQHW_08275</name>
</gene>
<proteinExistence type="predicted"/>
<accession>A0ABW1URY2</accession>
<name>A0ABW1URY2_9LACO</name>
<evidence type="ECO:0000313" key="2">
    <source>
        <dbReference type="Proteomes" id="UP001596310"/>
    </source>
</evidence>